<evidence type="ECO:0000313" key="4">
    <source>
        <dbReference type="Proteomes" id="UP000585638"/>
    </source>
</evidence>
<comment type="caution">
    <text evidence="3">The sequence shown here is derived from an EMBL/GenBank/DDBJ whole genome shotgun (WGS) entry which is preliminary data.</text>
</comment>
<dbReference type="AlphaFoldDB" id="A0A7W9KJQ7"/>
<protein>
    <submittedName>
        <fullName evidence="3">NAD(P)-dependent dehydrogenase (Short-subunit alcohol dehydrogenase family)</fullName>
    </submittedName>
</protein>
<proteinExistence type="inferred from homology"/>
<dbReference type="InterPro" id="IPR002347">
    <property type="entry name" value="SDR_fam"/>
</dbReference>
<dbReference type="EMBL" id="JACHIR010000001">
    <property type="protein sequence ID" value="MBB5893867.1"/>
    <property type="molecule type" value="Genomic_DNA"/>
</dbReference>
<dbReference type="InterPro" id="IPR051122">
    <property type="entry name" value="SDR_DHRS6-like"/>
</dbReference>
<dbReference type="CDD" id="cd11731">
    <property type="entry name" value="Lin1944_like_SDR_c"/>
    <property type="match status" value="1"/>
</dbReference>
<dbReference type="GO" id="GO:0016491">
    <property type="term" value="F:oxidoreductase activity"/>
    <property type="evidence" value="ECO:0007669"/>
    <property type="project" value="UniProtKB-KW"/>
</dbReference>
<gene>
    <name evidence="3" type="ORF">BJ998_005063</name>
</gene>
<keyword evidence="4" id="KW-1185">Reference proteome</keyword>
<dbReference type="InterPro" id="IPR036291">
    <property type="entry name" value="NAD(P)-bd_dom_sf"/>
</dbReference>
<sequence length="195" mass="20248">MRILLIGASGLLGRAVHDVLGVRHEVITASRSNGDLAIDITDPASIAAVYDEVGQVDAVACAAGSVPFKPLAELTREDYLAGVTDKVLGQIELVRQGAEHVTGSFTLISGVLAREPIRTGAVASLVNGALESFVMAAAVELPQRINAVSPTVFTEALDAYGDFFPGFEPVPVTAAARAYVKSIEGAATGQVYRLG</sequence>
<dbReference type="PANTHER" id="PTHR43477">
    <property type="entry name" value="DIHYDROANTICAPSIN 7-DEHYDROGENASE"/>
    <property type="match status" value="1"/>
</dbReference>
<keyword evidence="2" id="KW-0560">Oxidoreductase</keyword>
<dbReference type="Proteomes" id="UP000585638">
    <property type="component" value="Unassembled WGS sequence"/>
</dbReference>
<evidence type="ECO:0000256" key="1">
    <source>
        <dbReference type="ARBA" id="ARBA00006484"/>
    </source>
</evidence>
<accession>A0A7W9KJQ7</accession>
<comment type="similarity">
    <text evidence="1">Belongs to the short-chain dehydrogenases/reductases (SDR) family.</text>
</comment>
<dbReference type="SUPFAM" id="SSF51735">
    <property type="entry name" value="NAD(P)-binding Rossmann-fold domains"/>
    <property type="match status" value="1"/>
</dbReference>
<reference evidence="3 4" key="1">
    <citation type="submission" date="2020-08" db="EMBL/GenBank/DDBJ databases">
        <title>Sequencing the genomes of 1000 actinobacteria strains.</title>
        <authorList>
            <person name="Klenk H.-P."/>
        </authorList>
    </citation>
    <scope>NUCLEOTIDE SEQUENCE [LARGE SCALE GENOMIC DNA]</scope>
    <source>
        <strain evidence="3 4">DSM 43851</strain>
    </source>
</reference>
<evidence type="ECO:0000256" key="2">
    <source>
        <dbReference type="ARBA" id="ARBA00023002"/>
    </source>
</evidence>
<dbReference type="NCBIfam" id="NF005754">
    <property type="entry name" value="PRK07578.1"/>
    <property type="match status" value="1"/>
</dbReference>
<dbReference type="Gene3D" id="3.40.50.720">
    <property type="entry name" value="NAD(P)-binding Rossmann-like Domain"/>
    <property type="match status" value="1"/>
</dbReference>
<organism evidence="3 4">
    <name type="scientific">Kutzneria kofuensis</name>
    <dbReference type="NCBI Taxonomy" id="103725"/>
    <lineage>
        <taxon>Bacteria</taxon>
        <taxon>Bacillati</taxon>
        <taxon>Actinomycetota</taxon>
        <taxon>Actinomycetes</taxon>
        <taxon>Pseudonocardiales</taxon>
        <taxon>Pseudonocardiaceae</taxon>
        <taxon>Kutzneria</taxon>
    </lineage>
</organism>
<evidence type="ECO:0000313" key="3">
    <source>
        <dbReference type="EMBL" id="MBB5893867.1"/>
    </source>
</evidence>
<name>A0A7W9KJQ7_9PSEU</name>
<dbReference type="Pfam" id="PF13561">
    <property type="entry name" value="adh_short_C2"/>
    <property type="match status" value="1"/>
</dbReference>
<dbReference type="PANTHER" id="PTHR43477:SF1">
    <property type="entry name" value="DIHYDROANTICAPSIN 7-DEHYDROGENASE"/>
    <property type="match status" value="1"/>
</dbReference>
<dbReference type="RefSeq" id="WP_184865430.1">
    <property type="nucleotide sequence ID" value="NZ_BAAAWY010000014.1"/>
</dbReference>